<evidence type="ECO:0008006" key="3">
    <source>
        <dbReference type="Google" id="ProtNLM"/>
    </source>
</evidence>
<comment type="caution">
    <text evidence="1">The sequence shown here is derived from an EMBL/GenBank/DDBJ whole genome shotgun (WGS) entry which is preliminary data.</text>
</comment>
<accession>A0AAJ0DEW4</accession>
<organism evidence="1 2">
    <name type="scientific">Extremus antarcticus</name>
    <dbReference type="NCBI Taxonomy" id="702011"/>
    <lineage>
        <taxon>Eukaryota</taxon>
        <taxon>Fungi</taxon>
        <taxon>Dikarya</taxon>
        <taxon>Ascomycota</taxon>
        <taxon>Pezizomycotina</taxon>
        <taxon>Dothideomycetes</taxon>
        <taxon>Dothideomycetidae</taxon>
        <taxon>Mycosphaerellales</taxon>
        <taxon>Extremaceae</taxon>
        <taxon>Extremus</taxon>
    </lineage>
</organism>
<evidence type="ECO:0000313" key="1">
    <source>
        <dbReference type="EMBL" id="KAK3048764.1"/>
    </source>
</evidence>
<dbReference type="SUPFAM" id="SSF51726">
    <property type="entry name" value="UROD/MetE-like"/>
    <property type="match status" value="1"/>
</dbReference>
<dbReference type="Proteomes" id="UP001271007">
    <property type="component" value="Unassembled WGS sequence"/>
</dbReference>
<evidence type="ECO:0000313" key="2">
    <source>
        <dbReference type="Proteomes" id="UP001271007"/>
    </source>
</evidence>
<protein>
    <recommendedName>
        <fullName evidence="3">Methionine synthase</fullName>
    </recommendedName>
</protein>
<dbReference type="Gene3D" id="3.20.20.210">
    <property type="match status" value="1"/>
</dbReference>
<dbReference type="InterPro" id="IPR038071">
    <property type="entry name" value="UROD/MetE-like_sf"/>
</dbReference>
<sequence length="397" mass="44225">MSPLIPTEVVGSLPRPMVLQEAFAQYDTGEIDRDALVAEQDKAAKDSVLRMEETGEPLVTDGEQRISSFATYPIIDTLGGGGLADNLKPDGQYFAIFEDGHHRQLPRLTSGPFKYRNWSADYFARSKPYAQKRGMKAAVIAPSMLYLLYPLEGEIEGYPKEQFLDDLVDECEKDIRKCFEAGAERVSIDFTEGRLASRNDPKNPWTGAQLLQTFVDVNNRVLDRFSAEERVNVGIHTCPGGDCDSTHSADVDYHELLPKMFEMNAGYFLIQCASEPDKIKVYKEIGEVIRKDAKGVKQASFIDMSFGSVSRMVAFVGVINPQTPDVETPEQVRDQILEAAKYIPVDQLGATDDCGFSPFSIDVKPKHGSPDFARDIAFKKITNRVKGAEMAREQLSK</sequence>
<dbReference type="EMBL" id="JAWDJX010000045">
    <property type="protein sequence ID" value="KAK3048764.1"/>
    <property type="molecule type" value="Genomic_DNA"/>
</dbReference>
<keyword evidence="2" id="KW-1185">Reference proteome</keyword>
<reference evidence="1" key="1">
    <citation type="submission" date="2023-04" db="EMBL/GenBank/DDBJ databases">
        <title>Black Yeasts Isolated from many extreme environments.</title>
        <authorList>
            <person name="Coleine C."/>
            <person name="Stajich J.E."/>
            <person name="Selbmann L."/>
        </authorList>
    </citation>
    <scope>NUCLEOTIDE SEQUENCE</scope>
    <source>
        <strain evidence="1">CCFEE 5312</strain>
    </source>
</reference>
<dbReference type="AlphaFoldDB" id="A0AAJ0DEW4"/>
<gene>
    <name evidence="1" type="ORF">LTR09_009876</name>
</gene>
<proteinExistence type="predicted"/>
<dbReference type="PANTHER" id="PTHR43844">
    <property type="entry name" value="METHIONINE SYNTHASE"/>
    <property type="match status" value="1"/>
</dbReference>
<name>A0AAJ0DEW4_9PEZI</name>
<dbReference type="PANTHER" id="PTHR43844:SF2">
    <property type="entry name" value="SYNTHASE, VITAMIN-B12 INDEPENDENT, PUTATIVE (AFU_ORTHOLOGUE AFUA_3G12060)-RELATED"/>
    <property type="match status" value="1"/>
</dbReference>